<dbReference type="EMBL" id="KN716181">
    <property type="protein sequence ID" value="KJH51522.1"/>
    <property type="molecule type" value="Genomic_DNA"/>
</dbReference>
<reference evidence="2" key="2">
    <citation type="journal article" date="2016" name="Sci. Rep.">
        <title>Dictyocaulus viviparus genome, variome and transcriptome elucidate lungworm biology and support future intervention.</title>
        <authorList>
            <person name="McNulty S.N."/>
            <person name="Strube C."/>
            <person name="Rosa B.A."/>
            <person name="Martin J.C."/>
            <person name="Tyagi R."/>
            <person name="Choi Y.J."/>
            <person name="Wang Q."/>
            <person name="Hallsworth Pepin K."/>
            <person name="Zhang X."/>
            <person name="Ozersky P."/>
            <person name="Wilson R.K."/>
            <person name="Sternberg P.W."/>
            <person name="Gasser R.B."/>
            <person name="Mitreva M."/>
        </authorList>
    </citation>
    <scope>NUCLEOTIDE SEQUENCE [LARGE SCALE GENOMIC DNA]</scope>
    <source>
        <strain evidence="2">HannoverDv2000</strain>
    </source>
</reference>
<evidence type="ECO:0000313" key="1">
    <source>
        <dbReference type="EMBL" id="KJH51522.1"/>
    </source>
</evidence>
<accession>A0A0D8Y5P9</accession>
<organism evidence="1 2">
    <name type="scientific">Dictyocaulus viviparus</name>
    <name type="common">Bovine lungworm</name>
    <dbReference type="NCBI Taxonomy" id="29172"/>
    <lineage>
        <taxon>Eukaryota</taxon>
        <taxon>Metazoa</taxon>
        <taxon>Ecdysozoa</taxon>
        <taxon>Nematoda</taxon>
        <taxon>Chromadorea</taxon>
        <taxon>Rhabditida</taxon>
        <taxon>Rhabditina</taxon>
        <taxon>Rhabditomorpha</taxon>
        <taxon>Strongyloidea</taxon>
        <taxon>Metastrongylidae</taxon>
        <taxon>Dictyocaulus</taxon>
    </lineage>
</organism>
<name>A0A0D8Y5P9_DICVI</name>
<keyword evidence="2" id="KW-1185">Reference proteome</keyword>
<dbReference type="Proteomes" id="UP000053766">
    <property type="component" value="Unassembled WGS sequence"/>
</dbReference>
<gene>
    <name evidence="1" type="ORF">DICVIV_02259</name>
</gene>
<protein>
    <submittedName>
        <fullName evidence="1">Uncharacterized protein</fullName>
    </submittedName>
</protein>
<dbReference type="AlphaFoldDB" id="A0A0D8Y5P9"/>
<reference evidence="1 2" key="1">
    <citation type="submission" date="2013-11" db="EMBL/GenBank/DDBJ databases">
        <title>Draft genome of the bovine lungworm Dictyocaulus viviparus.</title>
        <authorList>
            <person name="Mitreva M."/>
        </authorList>
    </citation>
    <scope>NUCLEOTIDE SEQUENCE [LARGE SCALE GENOMIC DNA]</scope>
    <source>
        <strain evidence="1 2">HannoverDv2000</strain>
    </source>
</reference>
<evidence type="ECO:0000313" key="2">
    <source>
        <dbReference type="Proteomes" id="UP000053766"/>
    </source>
</evidence>
<sequence>MENNASNRSIRKINGRLQVYGKYVGLDIGQYSFRNARFQINVKLTGPLNLMKSVGAAMEHSQAFGIH</sequence>
<proteinExistence type="predicted"/>